<feature type="transmembrane region" description="Helical" evidence="5">
    <location>
        <begin position="14"/>
        <end position="34"/>
    </location>
</feature>
<keyword evidence="4 5" id="KW-0472">Membrane</keyword>
<dbReference type="PANTHER" id="PTHR48021">
    <property type="match status" value="1"/>
</dbReference>
<dbReference type="Pfam" id="PF00083">
    <property type="entry name" value="Sugar_tr"/>
    <property type="match status" value="1"/>
</dbReference>
<feature type="transmembrane region" description="Helical" evidence="5">
    <location>
        <begin position="80"/>
        <end position="106"/>
    </location>
</feature>
<reference evidence="7 8" key="1">
    <citation type="submission" date="2016-11" db="EMBL/GenBank/DDBJ databases">
        <title>The macronuclear genome of Stentor coeruleus: a giant cell with tiny introns.</title>
        <authorList>
            <person name="Slabodnick M."/>
            <person name="Ruby J.G."/>
            <person name="Reiff S.B."/>
            <person name="Swart E.C."/>
            <person name="Gosai S."/>
            <person name="Prabakaran S."/>
            <person name="Witkowska E."/>
            <person name="Larue G.E."/>
            <person name="Fisher S."/>
            <person name="Freeman R.M."/>
            <person name="Gunawardena J."/>
            <person name="Chu W."/>
            <person name="Stover N.A."/>
            <person name="Gregory B.D."/>
            <person name="Nowacki M."/>
            <person name="Derisi J."/>
            <person name="Roy S.W."/>
            <person name="Marshall W.F."/>
            <person name="Sood P."/>
        </authorList>
    </citation>
    <scope>NUCLEOTIDE SEQUENCE [LARGE SCALE GENOMIC DNA]</scope>
    <source>
        <strain evidence="7">WM001</strain>
    </source>
</reference>
<dbReference type="InterPro" id="IPR005828">
    <property type="entry name" value="MFS_sugar_transport-like"/>
</dbReference>
<accession>A0A1R2AVN2</accession>
<dbReference type="GO" id="GO:0016020">
    <property type="term" value="C:membrane"/>
    <property type="evidence" value="ECO:0007669"/>
    <property type="project" value="UniProtKB-SubCell"/>
</dbReference>
<evidence type="ECO:0000256" key="1">
    <source>
        <dbReference type="ARBA" id="ARBA00004141"/>
    </source>
</evidence>
<comment type="caution">
    <text evidence="7">The sequence shown here is derived from an EMBL/GenBank/DDBJ whole genome shotgun (WGS) entry which is preliminary data.</text>
</comment>
<evidence type="ECO:0000313" key="8">
    <source>
        <dbReference type="Proteomes" id="UP000187209"/>
    </source>
</evidence>
<dbReference type="Gene3D" id="1.20.1250.20">
    <property type="entry name" value="MFS general substrate transporter like domains"/>
    <property type="match status" value="1"/>
</dbReference>
<name>A0A1R2AVN2_9CILI</name>
<sequence length="184" mass="21399">MLVFVCIRVIEQKYLFLVIRFMSGICTGICSAIPPIFLHEIAPKEAIGFLGIIIQLMITFGILVNFLFAQMFEMLLHGDLILKMIMIVPIIPLIVQSYFFMSYFTFDTPKWLLLMSRNADMEMVLRKIYKPWAWQSRISFLDEDKVSIKSIHENLPGMLARSWEKPMALVYILCFIQQFSGISL</sequence>
<dbReference type="GO" id="GO:0022857">
    <property type="term" value="F:transmembrane transporter activity"/>
    <property type="evidence" value="ECO:0007669"/>
    <property type="project" value="InterPro"/>
</dbReference>
<organism evidence="7 8">
    <name type="scientific">Stentor coeruleus</name>
    <dbReference type="NCBI Taxonomy" id="5963"/>
    <lineage>
        <taxon>Eukaryota</taxon>
        <taxon>Sar</taxon>
        <taxon>Alveolata</taxon>
        <taxon>Ciliophora</taxon>
        <taxon>Postciliodesmatophora</taxon>
        <taxon>Heterotrichea</taxon>
        <taxon>Heterotrichida</taxon>
        <taxon>Stentoridae</taxon>
        <taxon>Stentor</taxon>
    </lineage>
</organism>
<comment type="subcellular location">
    <subcellularLocation>
        <location evidence="1">Membrane</location>
        <topology evidence="1">Multi-pass membrane protein</topology>
    </subcellularLocation>
</comment>
<proteinExistence type="predicted"/>
<keyword evidence="3 5" id="KW-1133">Transmembrane helix</keyword>
<feature type="transmembrane region" description="Helical" evidence="5">
    <location>
        <begin position="46"/>
        <end position="68"/>
    </location>
</feature>
<feature type="domain" description="Major facilitator superfamily (MFS) profile" evidence="6">
    <location>
        <begin position="1"/>
        <end position="184"/>
    </location>
</feature>
<evidence type="ECO:0000259" key="6">
    <source>
        <dbReference type="PROSITE" id="PS50850"/>
    </source>
</evidence>
<evidence type="ECO:0000256" key="4">
    <source>
        <dbReference type="ARBA" id="ARBA00023136"/>
    </source>
</evidence>
<evidence type="ECO:0000256" key="3">
    <source>
        <dbReference type="ARBA" id="ARBA00022989"/>
    </source>
</evidence>
<dbReference type="PANTHER" id="PTHR48021:SF1">
    <property type="entry name" value="GH07001P-RELATED"/>
    <property type="match status" value="1"/>
</dbReference>
<dbReference type="InterPro" id="IPR036259">
    <property type="entry name" value="MFS_trans_sf"/>
</dbReference>
<dbReference type="SUPFAM" id="SSF103473">
    <property type="entry name" value="MFS general substrate transporter"/>
    <property type="match status" value="1"/>
</dbReference>
<dbReference type="PROSITE" id="PS50850">
    <property type="entry name" value="MFS"/>
    <property type="match status" value="1"/>
</dbReference>
<evidence type="ECO:0000256" key="2">
    <source>
        <dbReference type="ARBA" id="ARBA00022692"/>
    </source>
</evidence>
<keyword evidence="8" id="KW-1185">Reference proteome</keyword>
<dbReference type="OrthoDB" id="4540492at2759"/>
<dbReference type="EMBL" id="MPUH01001307">
    <property type="protein sequence ID" value="OMJ68584.1"/>
    <property type="molecule type" value="Genomic_DNA"/>
</dbReference>
<evidence type="ECO:0000256" key="5">
    <source>
        <dbReference type="SAM" id="Phobius"/>
    </source>
</evidence>
<protein>
    <recommendedName>
        <fullName evidence="6">Major facilitator superfamily (MFS) profile domain-containing protein</fullName>
    </recommendedName>
</protein>
<dbReference type="Proteomes" id="UP000187209">
    <property type="component" value="Unassembled WGS sequence"/>
</dbReference>
<dbReference type="InterPro" id="IPR050549">
    <property type="entry name" value="MFS_Trehalose_Transporter"/>
</dbReference>
<dbReference type="AlphaFoldDB" id="A0A1R2AVN2"/>
<keyword evidence="2 5" id="KW-0812">Transmembrane</keyword>
<dbReference type="InterPro" id="IPR020846">
    <property type="entry name" value="MFS_dom"/>
</dbReference>
<gene>
    <name evidence="7" type="ORF">SteCoe_33918</name>
</gene>
<evidence type="ECO:0000313" key="7">
    <source>
        <dbReference type="EMBL" id="OMJ68584.1"/>
    </source>
</evidence>